<gene>
    <name evidence="6" type="ORF">LTR05_002755</name>
</gene>
<sequence length="162" mass="18481">MPAHERISSLKDDPDSPNSTTPYSRTPELRVTHKLAERKRRSEMKDCFEQLRIKLPTNQNNKSSKWETLARAIDYISQLEGQNKQSRMEMDRTREQMHQMELQIKELTARVGAGSNYAPPPNSLPYNGTTYSNGHDSDTSRTLPPIMNGNAMQGVQYGENGR</sequence>
<dbReference type="InterPro" id="IPR011598">
    <property type="entry name" value="bHLH_dom"/>
</dbReference>
<dbReference type="Proteomes" id="UP001309876">
    <property type="component" value="Unassembled WGS sequence"/>
</dbReference>
<evidence type="ECO:0000313" key="6">
    <source>
        <dbReference type="EMBL" id="KAK5088535.1"/>
    </source>
</evidence>
<keyword evidence="7" id="KW-1185">Reference proteome</keyword>
<accession>A0AAN7T397</accession>
<dbReference type="GO" id="GO:0003677">
    <property type="term" value="F:DNA binding"/>
    <property type="evidence" value="ECO:0007669"/>
    <property type="project" value="UniProtKB-KW"/>
</dbReference>
<organism evidence="6 7">
    <name type="scientific">Lithohypha guttulata</name>
    <dbReference type="NCBI Taxonomy" id="1690604"/>
    <lineage>
        <taxon>Eukaryota</taxon>
        <taxon>Fungi</taxon>
        <taxon>Dikarya</taxon>
        <taxon>Ascomycota</taxon>
        <taxon>Pezizomycotina</taxon>
        <taxon>Eurotiomycetes</taxon>
        <taxon>Chaetothyriomycetidae</taxon>
        <taxon>Chaetothyriales</taxon>
        <taxon>Trichomeriaceae</taxon>
        <taxon>Lithohypha</taxon>
    </lineage>
</organism>
<dbReference type="InterPro" id="IPR036638">
    <property type="entry name" value="HLH_DNA-bd_sf"/>
</dbReference>
<dbReference type="PANTHER" id="PTHR10328">
    <property type="entry name" value="PROTEIN MAX MYC-ASSOCIATED FACTOR X"/>
    <property type="match status" value="1"/>
</dbReference>
<dbReference type="EMBL" id="JAVRRJ010000002">
    <property type="protein sequence ID" value="KAK5088535.1"/>
    <property type="molecule type" value="Genomic_DNA"/>
</dbReference>
<evidence type="ECO:0000313" key="7">
    <source>
        <dbReference type="Proteomes" id="UP001309876"/>
    </source>
</evidence>
<dbReference type="AlphaFoldDB" id="A0AAN7T397"/>
<keyword evidence="2" id="KW-0539">Nucleus</keyword>
<dbReference type="Pfam" id="PF00010">
    <property type="entry name" value="HLH"/>
    <property type="match status" value="1"/>
</dbReference>
<feature type="coiled-coil region" evidence="3">
    <location>
        <begin position="76"/>
        <end position="110"/>
    </location>
</feature>
<evidence type="ECO:0000259" key="5">
    <source>
        <dbReference type="PROSITE" id="PS50888"/>
    </source>
</evidence>
<dbReference type="PANTHER" id="PTHR10328:SF15">
    <property type="entry name" value="BHLH TRANSCRIPTION FACTOR"/>
    <property type="match status" value="1"/>
</dbReference>
<feature type="compositionally biased region" description="Basic and acidic residues" evidence="4">
    <location>
        <begin position="1"/>
        <end position="14"/>
    </location>
</feature>
<dbReference type="GO" id="GO:0046983">
    <property type="term" value="F:protein dimerization activity"/>
    <property type="evidence" value="ECO:0007669"/>
    <property type="project" value="InterPro"/>
</dbReference>
<dbReference type="GO" id="GO:0045944">
    <property type="term" value="P:positive regulation of transcription by RNA polymerase II"/>
    <property type="evidence" value="ECO:0007669"/>
    <property type="project" value="TreeGrafter"/>
</dbReference>
<dbReference type="GO" id="GO:0003700">
    <property type="term" value="F:DNA-binding transcription factor activity"/>
    <property type="evidence" value="ECO:0007669"/>
    <property type="project" value="TreeGrafter"/>
</dbReference>
<name>A0AAN7T397_9EURO</name>
<feature type="region of interest" description="Disordered" evidence="4">
    <location>
        <begin position="113"/>
        <end position="162"/>
    </location>
</feature>
<proteinExistence type="predicted"/>
<dbReference type="GO" id="GO:0090575">
    <property type="term" value="C:RNA polymerase II transcription regulator complex"/>
    <property type="evidence" value="ECO:0007669"/>
    <property type="project" value="TreeGrafter"/>
</dbReference>
<evidence type="ECO:0000256" key="1">
    <source>
        <dbReference type="ARBA" id="ARBA00023125"/>
    </source>
</evidence>
<protein>
    <recommendedName>
        <fullName evidence="5">BHLH domain-containing protein</fullName>
    </recommendedName>
</protein>
<dbReference type="PROSITE" id="PS50888">
    <property type="entry name" value="BHLH"/>
    <property type="match status" value="1"/>
</dbReference>
<dbReference type="Gene3D" id="4.10.280.10">
    <property type="entry name" value="Helix-loop-helix DNA-binding domain"/>
    <property type="match status" value="1"/>
</dbReference>
<keyword evidence="1" id="KW-0238">DNA-binding</keyword>
<evidence type="ECO:0000256" key="2">
    <source>
        <dbReference type="ARBA" id="ARBA00023242"/>
    </source>
</evidence>
<feature type="compositionally biased region" description="Polar residues" evidence="4">
    <location>
        <begin position="124"/>
        <end position="134"/>
    </location>
</feature>
<feature type="region of interest" description="Disordered" evidence="4">
    <location>
        <begin position="1"/>
        <end position="43"/>
    </location>
</feature>
<comment type="caution">
    <text evidence="6">The sequence shown here is derived from an EMBL/GenBank/DDBJ whole genome shotgun (WGS) entry which is preliminary data.</text>
</comment>
<dbReference type="SMART" id="SM00353">
    <property type="entry name" value="HLH"/>
    <property type="match status" value="1"/>
</dbReference>
<keyword evidence="3" id="KW-0175">Coiled coil</keyword>
<dbReference type="SUPFAM" id="SSF47459">
    <property type="entry name" value="HLH, helix-loop-helix DNA-binding domain"/>
    <property type="match status" value="1"/>
</dbReference>
<evidence type="ECO:0000256" key="3">
    <source>
        <dbReference type="SAM" id="Coils"/>
    </source>
</evidence>
<feature type="domain" description="BHLH" evidence="5">
    <location>
        <begin position="28"/>
        <end position="79"/>
    </location>
</feature>
<evidence type="ECO:0000256" key="4">
    <source>
        <dbReference type="SAM" id="MobiDB-lite"/>
    </source>
</evidence>
<reference evidence="6 7" key="1">
    <citation type="submission" date="2023-08" db="EMBL/GenBank/DDBJ databases">
        <title>Black Yeasts Isolated from many extreme environments.</title>
        <authorList>
            <person name="Coleine C."/>
            <person name="Stajich J.E."/>
            <person name="Selbmann L."/>
        </authorList>
    </citation>
    <scope>NUCLEOTIDE SEQUENCE [LARGE SCALE GENOMIC DNA]</scope>
    <source>
        <strain evidence="6 7">CCFEE 5910</strain>
    </source>
</reference>